<dbReference type="PANTHER" id="PTHR48078">
    <property type="entry name" value="THREONINE DEHYDRATASE, MITOCHONDRIAL-RELATED"/>
    <property type="match status" value="1"/>
</dbReference>
<evidence type="ECO:0000313" key="6">
    <source>
        <dbReference type="Proteomes" id="UP001596406"/>
    </source>
</evidence>
<dbReference type="Proteomes" id="UP001596406">
    <property type="component" value="Unassembled WGS sequence"/>
</dbReference>
<dbReference type="Gene3D" id="3.40.50.1100">
    <property type="match status" value="2"/>
</dbReference>
<evidence type="ECO:0000313" key="5">
    <source>
        <dbReference type="EMBL" id="MFC6836217.1"/>
    </source>
</evidence>
<dbReference type="NCBIfam" id="NF006050">
    <property type="entry name" value="PRK08197.1"/>
    <property type="match status" value="1"/>
</dbReference>
<evidence type="ECO:0000256" key="1">
    <source>
        <dbReference type="ARBA" id="ARBA00001933"/>
    </source>
</evidence>
<evidence type="ECO:0000259" key="4">
    <source>
        <dbReference type="Pfam" id="PF00291"/>
    </source>
</evidence>
<dbReference type="GO" id="GO:0004795">
    <property type="term" value="F:threonine synthase activity"/>
    <property type="evidence" value="ECO:0007669"/>
    <property type="project" value="UniProtKB-EC"/>
</dbReference>
<feature type="domain" description="Tryptophan synthase beta chain-like PALP" evidence="4">
    <location>
        <begin position="69"/>
        <end position="370"/>
    </location>
</feature>
<reference evidence="5 6" key="1">
    <citation type="journal article" date="2019" name="Int. J. Syst. Evol. Microbiol.">
        <title>The Global Catalogue of Microorganisms (GCM) 10K type strain sequencing project: providing services to taxonomists for standard genome sequencing and annotation.</title>
        <authorList>
            <consortium name="The Broad Institute Genomics Platform"/>
            <consortium name="The Broad Institute Genome Sequencing Center for Infectious Disease"/>
            <person name="Wu L."/>
            <person name="Ma J."/>
        </authorList>
    </citation>
    <scope>NUCLEOTIDE SEQUENCE [LARGE SCALE GENOMIC DNA]</scope>
    <source>
        <strain evidence="5 6">PSRA2</strain>
    </source>
</reference>
<keyword evidence="3 5" id="KW-0456">Lyase</keyword>
<dbReference type="PANTHER" id="PTHR48078:SF6">
    <property type="entry name" value="L-THREONINE DEHYDRATASE CATABOLIC TDCB"/>
    <property type="match status" value="1"/>
</dbReference>
<protein>
    <submittedName>
        <fullName evidence="5">Threonine synthase</fullName>
        <ecNumber evidence="5">4.2.3.1</ecNumber>
    </submittedName>
</protein>
<dbReference type="EC" id="4.2.3.1" evidence="5"/>
<dbReference type="EMBL" id="JBHSXM010000001">
    <property type="protein sequence ID" value="MFC6836217.1"/>
    <property type="molecule type" value="Genomic_DNA"/>
</dbReference>
<proteinExistence type="predicted"/>
<keyword evidence="6" id="KW-1185">Reference proteome</keyword>
<keyword evidence="2" id="KW-0663">Pyridoxal phosphate</keyword>
<evidence type="ECO:0000256" key="3">
    <source>
        <dbReference type="ARBA" id="ARBA00023239"/>
    </source>
</evidence>
<dbReference type="RefSeq" id="WP_304447909.1">
    <property type="nucleotide sequence ID" value="NZ_JARRAH010000001.1"/>
</dbReference>
<dbReference type="AlphaFoldDB" id="A0ABD5UAI1"/>
<dbReference type="InterPro" id="IPR036052">
    <property type="entry name" value="TrpB-like_PALP_sf"/>
</dbReference>
<comment type="cofactor">
    <cofactor evidence="1">
        <name>pyridoxal 5'-phosphate</name>
        <dbReference type="ChEBI" id="CHEBI:597326"/>
    </cofactor>
</comment>
<dbReference type="SUPFAM" id="SSF53686">
    <property type="entry name" value="Tryptophan synthase beta subunit-like PLP-dependent enzymes"/>
    <property type="match status" value="1"/>
</dbReference>
<dbReference type="Pfam" id="PF00291">
    <property type="entry name" value="PALP"/>
    <property type="match status" value="1"/>
</dbReference>
<accession>A0ABD5UAI1</accession>
<evidence type="ECO:0000256" key="2">
    <source>
        <dbReference type="ARBA" id="ARBA00022898"/>
    </source>
</evidence>
<gene>
    <name evidence="5" type="ORF">ACFQHK_06820</name>
</gene>
<comment type="caution">
    <text evidence="5">The sequence shown here is derived from an EMBL/GenBank/DDBJ whole genome shotgun (WGS) entry which is preliminary data.</text>
</comment>
<name>A0ABD5UAI1_9EURY</name>
<organism evidence="5 6">
    <name type="scientific">Halomarina ordinaria</name>
    <dbReference type="NCBI Taxonomy" id="3033939"/>
    <lineage>
        <taxon>Archaea</taxon>
        <taxon>Methanobacteriati</taxon>
        <taxon>Methanobacteriota</taxon>
        <taxon>Stenosarchaea group</taxon>
        <taxon>Halobacteria</taxon>
        <taxon>Halobacteriales</taxon>
        <taxon>Natronomonadaceae</taxon>
        <taxon>Halomarina</taxon>
    </lineage>
</organism>
<dbReference type="InterPro" id="IPR001926">
    <property type="entry name" value="TrpB-like_PALP"/>
</dbReference>
<dbReference type="InterPro" id="IPR050147">
    <property type="entry name" value="Ser/Thr_Dehydratase"/>
</dbReference>
<sequence length="389" mass="40375">MDTTPAFDGLVCTETGERFDATTSHHPDGGVLDARYDYGALDAHDALVGDVPGLGAYAELLPFPAASLVTLGEGATPLVDCPVLAEELGVGRVLVKDEGTNPTGTFVDRGMALALTAARAHGAEDVALASPGDSAHSAAAYAARAGLTSHPVVPTRSTFVNKAMVNVHGGDMRVVEGRLPDAEEAFRESSEEESWYSLGAFETPYRHEGAKTVMYELLEQLDLEVPDAVFYPFEGGDGLVGLHKGAREFRDLGLVESVPPLYAAQSTGCAPVVEAFEAGADTHEPWETPDTVCGGLERPDPAGGALVQTALRESDGGAVATDDDDVLESAVAVASREGVGLSVAAGAAASAAWAMADEFDDDDTVVLLNTSTGTKDADLLRSHLMGQGF</sequence>